<keyword evidence="5" id="KW-1185">Reference proteome</keyword>
<sequence>MVWFISLYTETINSRKKMVSEEKEGRSPLSWWWDSHSRSHQSEWLQTTLSDLDNKTKLMLSIIEDDGVSFAKRAEMFYNSRPELIKMVEDLHKSYRLLAQNYDHLKSSSIPRAFSPLGCFRRVQHLRNPSGDMELDASISHPQSVAEGPGFEAETSNFDLRKKNSNEKKIINGGGVEHSKFGMPDLKRTKMWDELQLELTKLMEDNLRQQAELIRRNDEKREAIKELFSQIKKLMDENRALRTCLATHRLSCTITNPKLQD</sequence>
<evidence type="ECO:0000256" key="1">
    <source>
        <dbReference type="ARBA" id="ARBA00023054"/>
    </source>
</evidence>
<evidence type="ECO:0000256" key="2">
    <source>
        <dbReference type="ARBA" id="ARBA00038006"/>
    </source>
</evidence>
<feature type="domain" description="NAB" evidence="3">
    <location>
        <begin position="29"/>
        <end position="109"/>
    </location>
</feature>
<dbReference type="GO" id="GO:0003779">
    <property type="term" value="F:actin binding"/>
    <property type="evidence" value="ECO:0007669"/>
    <property type="project" value="InterPro"/>
</dbReference>
<dbReference type="InterPro" id="IPR051861">
    <property type="entry name" value="NET_actin-binding_domain"/>
</dbReference>
<evidence type="ECO:0000313" key="4">
    <source>
        <dbReference type="EMBL" id="KAE8023770.1"/>
    </source>
</evidence>
<comment type="similarity">
    <text evidence="2">Belongs to the NET family.</text>
</comment>
<organism evidence="4 5">
    <name type="scientific">Carpinus fangiana</name>
    <dbReference type="NCBI Taxonomy" id="176857"/>
    <lineage>
        <taxon>Eukaryota</taxon>
        <taxon>Viridiplantae</taxon>
        <taxon>Streptophyta</taxon>
        <taxon>Embryophyta</taxon>
        <taxon>Tracheophyta</taxon>
        <taxon>Spermatophyta</taxon>
        <taxon>Magnoliopsida</taxon>
        <taxon>eudicotyledons</taxon>
        <taxon>Gunneridae</taxon>
        <taxon>Pentapetalae</taxon>
        <taxon>rosids</taxon>
        <taxon>fabids</taxon>
        <taxon>Fagales</taxon>
        <taxon>Betulaceae</taxon>
        <taxon>Carpinus</taxon>
    </lineage>
</organism>
<dbReference type="OrthoDB" id="1924020at2759"/>
<dbReference type="PROSITE" id="PS51774">
    <property type="entry name" value="NAB"/>
    <property type="match status" value="1"/>
</dbReference>
<reference evidence="4 5" key="1">
    <citation type="submission" date="2019-06" db="EMBL/GenBank/DDBJ databases">
        <title>A chromosomal-level reference genome of Carpinus fangiana (Coryloideae, Betulaceae).</title>
        <authorList>
            <person name="Yang X."/>
            <person name="Wang Z."/>
            <person name="Zhang L."/>
            <person name="Hao G."/>
            <person name="Liu J."/>
            <person name="Yang Y."/>
        </authorList>
    </citation>
    <scope>NUCLEOTIDE SEQUENCE [LARGE SCALE GENOMIC DNA]</scope>
    <source>
        <strain evidence="4">Cfa_2016G</strain>
        <tissue evidence="4">Leaf</tissue>
    </source>
</reference>
<dbReference type="EMBL" id="CM017323">
    <property type="protein sequence ID" value="KAE8023770.1"/>
    <property type="molecule type" value="Genomic_DNA"/>
</dbReference>
<evidence type="ECO:0000313" key="5">
    <source>
        <dbReference type="Proteomes" id="UP000327013"/>
    </source>
</evidence>
<protein>
    <recommendedName>
        <fullName evidence="3">NAB domain-containing protein</fullName>
    </recommendedName>
</protein>
<gene>
    <name evidence="4" type="ORF">FH972_009434</name>
</gene>
<dbReference type="Pfam" id="PF07765">
    <property type="entry name" value="KIP1"/>
    <property type="match status" value="1"/>
</dbReference>
<dbReference type="PANTHER" id="PTHR32258:SF22">
    <property type="entry name" value="PROTEIN NETWORKED 3A-LIKE"/>
    <property type="match status" value="1"/>
</dbReference>
<proteinExistence type="inferred from homology"/>
<dbReference type="AlphaFoldDB" id="A0A5N6R3G6"/>
<dbReference type="PANTHER" id="PTHR32258">
    <property type="entry name" value="PROTEIN NETWORKED 4A"/>
    <property type="match status" value="1"/>
</dbReference>
<name>A0A5N6R3G6_9ROSI</name>
<dbReference type="Proteomes" id="UP000327013">
    <property type="component" value="Chromosome 3"/>
</dbReference>
<accession>A0A5N6R3G6</accession>
<keyword evidence="1" id="KW-0175">Coiled coil</keyword>
<evidence type="ECO:0000259" key="3">
    <source>
        <dbReference type="PROSITE" id="PS51774"/>
    </source>
</evidence>
<dbReference type="InterPro" id="IPR011684">
    <property type="entry name" value="NAB"/>
</dbReference>